<dbReference type="RefSeq" id="XP_044724237.1">
    <property type="nucleotide sequence ID" value="XM_044860604.1"/>
</dbReference>
<organism evidence="2 3">
    <name type="scientific">Hirsutella rhossiliensis</name>
    <dbReference type="NCBI Taxonomy" id="111463"/>
    <lineage>
        <taxon>Eukaryota</taxon>
        <taxon>Fungi</taxon>
        <taxon>Dikarya</taxon>
        <taxon>Ascomycota</taxon>
        <taxon>Pezizomycotina</taxon>
        <taxon>Sordariomycetes</taxon>
        <taxon>Hypocreomycetidae</taxon>
        <taxon>Hypocreales</taxon>
        <taxon>Ophiocordycipitaceae</taxon>
        <taxon>Hirsutella</taxon>
    </lineage>
</organism>
<proteinExistence type="predicted"/>
<sequence>MTRLDKAQRENPQGSAPFRDRNKQTSSENSLLAQGDGYLRPLLSLSTGEVIEHFPSRAEDVASLSSAQVNRILVELKLDTDGSLKRRRRRLLLACGVTHPVL</sequence>
<evidence type="ECO:0000313" key="2">
    <source>
        <dbReference type="EMBL" id="KAH0966724.1"/>
    </source>
</evidence>
<feature type="region of interest" description="Disordered" evidence="1">
    <location>
        <begin position="1"/>
        <end position="33"/>
    </location>
</feature>
<dbReference type="GeneID" id="68351262"/>
<dbReference type="EMBL" id="JAIZPD010000002">
    <property type="protein sequence ID" value="KAH0966724.1"/>
    <property type="molecule type" value="Genomic_DNA"/>
</dbReference>
<accession>A0A9P8SLW9</accession>
<evidence type="ECO:0000313" key="3">
    <source>
        <dbReference type="Proteomes" id="UP000824596"/>
    </source>
</evidence>
<dbReference type="AlphaFoldDB" id="A0A9P8SLW9"/>
<gene>
    <name evidence="2" type="ORF">HRG_02133</name>
</gene>
<protein>
    <submittedName>
        <fullName evidence="2">Uncharacterized protein</fullName>
    </submittedName>
</protein>
<dbReference type="Proteomes" id="UP000824596">
    <property type="component" value="Unassembled WGS sequence"/>
</dbReference>
<reference evidence="2" key="1">
    <citation type="submission" date="2021-09" db="EMBL/GenBank/DDBJ databases">
        <title>A high-quality genome of the endoparasitic fungus Hirsutella rhossiliensis with a comparison of Hirsutella genomes reveals transposable elements contributing to genome size variation.</title>
        <authorList>
            <person name="Lin R."/>
            <person name="Jiao Y."/>
            <person name="Sun X."/>
            <person name="Ling J."/>
            <person name="Xie B."/>
            <person name="Cheng X."/>
        </authorList>
    </citation>
    <scope>NUCLEOTIDE SEQUENCE</scope>
    <source>
        <strain evidence="2">HR02</strain>
    </source>
</reference>
<keyword evidence="3" id="KW-1185">Reference proteome</keyword>
<dbReference type="OrthoDB" id="4961484at2759"/>
<evidence type="ECO:0000256" key="1">
    <source>
        <dbReference type="SAM" id="MobiDB-lite"/>
    </source>
</evidence>
<name>A0A9P8SLW9_9HYPO</name>
<comment type="caution">
    <text evidence="2">The sequence shown here is derived from an EMBL/GenBank/DDBJ whole genome shotgun (WGS) entry which is preliminary data.</text>
</comment>